<gene>
    <name evidence="2" type="ORF">DEO72_LG9g1209</name>
</gene>
<sequence>MADRFIIRDSQIRVPSNEVNYKWMMGYPNTSSPCNISIGNDNLKIPFVTSTYNPQLIEHVQETYYGPYSVTPGGVPNTNHSSYLSQDYQTRWLTPKRSIFMDPSVRATTRTLTLATLTNLSHNSRNSRFHPSSRSTTQGMSF</sequence>
<dbReference type="EMBL" id="CP039353">
    <property type="protein sequence ID" value="QCE06198.1"/>
    <property type="molecule type" value="Genomic_DNA"/>
</dbReference>
<dbReference type="AlphaFoldDB" id="A0A4D6MYU0"/>
<dbReference type="Proteomes" id="UP000501690">
    <property type="component" value="Linkage Group LG9"/>
</dbReference>
<accession>A0A4D6MYU0</accession>
<evidence type="ECO:0000256" key="1">
    <source>
        <dbReference type="SAM" id="MobiDB-lite"/>
    </source>
</evidence>
<feature type="region of interest" description="Disordered" evidence="1">
    <location>
        <begin position="123"/>
        <end position="142"/>
    </location>
</feature>
<evidence type="ECO:0000313" key="3">
    <source>
        <dbReference type="Proteomes" id="UP000501690"/>
    </source>
</evidence>
<reference evidence="2 3" key="1">
    <citation type="submission" date="2019-04" db="EMBL/GenBank/DDBJ databases">
        <title>An improved genome assembly and genetic linkage map for asparagus bean, Vigna unguiculata ssp. sesquipedialis.</title>
        <authorList>
            <person name="Xia Q."/>
            <person name="Zhang R."/>
            <person name="Dong Y."/>
        </authorList>
    </citation>
    <scope>NUCLEOTIDE SEQUENCE [LARGE SCALE GENOMIC DNA]</scope>
    <source>
        <tissue evidence="2">Leaf</tissue>
    </source>
</reference>
<evidence type="ECO:0000313" key="2">
    <source>
        <dbReference type="EMBL" id="QCE06198.1"/>
    </source>
</evidence>
<organism evidence="2 3">
    <name type="scientific">Vigna unguiculata</name>
    <name type="common">Cowpea</name>
    <dbReference type="NCBI Taxonomy" id="3917"/>
    <lineage>
        <taxon>Eukaryota</taxon>
        <taxon>Viridiplantae</taxon>
        <taxon>Streptophyta</taxon>
        <taxon>Embryophyta</taxon>
        <taxon>Tracheophyta</taxon>
        <taxon>Spermatophyta</taxon>
        <taxon>Magnoliopsida</taxon>
        <taxon>eudicotyledons</taxon>
        <taxon>Gunneridae</taxon>
        <taxon>Pentapetalae</taxon>
        <taxon>rosids</taxon>
        <taxon>fabids</taxon>
        <taxon>Fabales</taxon>
        <taxon>Fabaceae</taxon>
        <taxon>Papilionoideae</taxon>
        <taxon>50 kb inversion clade</taxon>
        <taxon>NPAAA clade</taxon>
        <taxon>indigoferoid/millettioid clade</taxon>
        <taxon>Phaseoleae</taxon>
        <taxon>Vigna</taxon>
    </lineage>
</organism>
<name>A0A4D6MYU0_VIGUN</name>
<protein>
    <submittedName>
        <fullName evidence="2">Uncharacterized protein</fullName>
    </submittedName>
</protein>
<proteinExistence type="predicted"/>
<keyword evidence="3" id="KW-1185">Reference proteome</keyword>